<dbReference type="GeneID" id="19417511"/>
<accession>R7S645</accession>
<organism evidence="1 2">
    <name type="scientific">Trametes versicolor (strain FP-101664)</name>
    <name type="common">White-rot fungus</name>
    <name type="synonym">Coriolus versicolor</name>
    <dbReference type="NCBI Taxonomy" id="717944"/>
    <lineage>
        <taxon>Eukaryota</taxon>
        <taxon>Fungi</taxon>
        <taxon>Dikarya</taxon>
        <taxon>Basidiomycota</taxon>
        <taxon>Agaricomycotina</taxon>
        <taxon>Agaricomycetes</taxon>
        <taxon>Polyporales</taxon>
        <taxon>Polyporaceae</taxon>
        <taxon>Trametes</taxon>
    </lineage>
</organism>
<reference evidence="2" key="1">
    <citation type="journal article" date="2012" name="Science">
        <title>The Paleozoic origin of enzymatic lignin decomposition reconstructed from 31 fungal genomes.</title>
        <authorList>
            <person name="Floudas D."/>
            <person name="Binder M."/>
            <person name="Riley R."/>
            <person name="Barry K."/>
            <person name="Blanchette R.A."/>
            <person name="Henrissat B."/>
            <person name="Martinez A.T."/>
            <person name="Otillar R."/>
            <person name="Spatafora J.W."/>
            <person name="Yadav J.S."/>
            <person name="Aerts A."/>
            <person name="Benoit I."/>
            <person name="Boyd A."/>
            <person name="Carlson A."/>
            <person name="Copeland A."/>
            <person name="Coutinho P.M."/>
            <person name="de Vries R.P."/>
            <person name="Ferreira P."/>
            <person name="Findley K."/>
            <person name="Foster B."/>
            <person name="Gaskell J."/>
            <person name="Glotzer D."/>
            <person name="Gorecki P."/>
            <person name="Heitman J."/>
            <person name="Hesse C."/>
            <person name="Hori C."/>
            <person name="Igarashi K."/>
            <person name="Jurgens J.A."/>
            <person name="Kallen N."/>
            <person name="Kersten P."/>
            <person name="Kohler A."/>
            <person name="Kuees U."/>
            <person name="Kumar T.K.A."/>
            <person name="Kuo A."/>
            <person name="LaButti K."/>
            <person name="Larrondo L.F."/>
            <person name="Lindquist E."/>
            <person name="Ling A."/>
            <person name="Lombard V."/>
            <person name="Lucas S."/>
            <person name="Lundell T."/>
            <person name="Martin R."/>
            <person name="McLaughlin D.J."/>
            <person name="Morgenstern I."/>
            <person name="Morin E."/>
            <person name="Murat C."/>
            <person name="Nagy L.G."/>
            <person name="Nolan M."/>
            <person name="Ohm R.A."/>
            <person name="Patyshakuliyeva A."/>
            <person name="Rokas A."/>
            <person name="Ruiz-Duenas F.J."/>
            <person name="Sabat G."/>
            <person name="Salamov A."/>
            <person name="Samejima M."/>
            <person name="Schmutz J."/>
            <person name="Slot J.C."/>
            <person name="St John F."/>
            <person name="Stenlid J."/>
            <person name="Sun H."/>
            <person name="Sun S."/>
            <person name="Syed K."/>
            <person name="Tsang A."/>
            <person name="Wiebenga A."/>
            <person name="Young D."/>
            <person name="Pisabarro A."/>
            <person name="Eastwood D.C."/>
            <person name="Martin F."/>
            <person name="Cullen D."/>
            <person name="Grigoriev I.V."/>
            <person name="Hibbett D.S."/>
        </authorList>
    </citation>
    <scope>NUCLEOTIDE SEQUENCE [LARGE SCALE GENOMIC DNA]</scope>
    <source>
        <strain evidence="2">FP-101664</strain>
    </source>
</reference>
<evidence type="ECO:0000313" key="2">
    <source>
        <dbReference type="Proteomes" id="UP000054317"/>
    </source>
</evidence>
<dbReference type="RefSeq" id="XP_008045852.1">
    <property type="nucleotide sequence ID" value="XM_008047661.1"/>
</dbReference>
<dbReference type="KEGG" id="tvs:TRAVEDRAFT_54718"/>
<evidence type="ECO:0000313" key="1">
    <source>
        <dbReference type="EMBL" id="EIW51263.1"/>
    </source>
</evidence>
<name>R7S645_TRAVS</name>
<dbReference type="EMBL" id="JH711899">
    <property type="protein sequence ID" value="EIW51263.1"/>
    <property type="molecule type" value="Genomic_DNA"/>
</dbReference>
<dbReference type="AlphaFoldDB" id="R7S645"/>
<sequence>MSTRSGAITDAMFSAHCRGVLSLSPDPLQCFSVIDAQLHGVMRRTPSGEWKFELLVKDVPGGKRHAVALHCLDVKRDSVSSIMNAKCEDCKQSLCILFDGNDAMEDFFMKYMLEKLRWQARLDRHVVEDIIYSLLKSFCDVIKECPINATGELAEAHENGGYAYAVASLMTKLGSEAQGVTADVVEQLKRSLSLDE</sequence>
<protein>
    <submittedName>
        <fullName evidence="1">Uncharacterized protein</fullName>
    </submittedName>
</protein>
<dbReference type="Proteomes" id="UP000054317">
    <property type="component" value="Unassembled WGS sequence"/>
</dbReference>
<proteinExistence type="predicted"/>
<gene>
    <name evidence="1" type="ORF">TRAVEDRAFT_54718</name>
</gene>
<keyword evidence="2" id="KW-1185">Reference proteome</keyword>